<dbReference type="Pfam" id="PF07731">
    <property type="entry name" value="Cu-oxidase_2"/>
    <property type="match status" value="1"/>
</dbReference>
<organism evidence="9 10">
    <name type="scientific">Acrodontium crateriforme</name>
    <dbReference type="NCBI Taxonomy" id="150365"/>
    <lineage>
        <taxon>Eukaryota</taxon>
        <taxon>Fungi</taxon>
        <taxon>Dikarya</taxon>
        <taxon>Ascomycota</taxon>
        <taxon>Pezizomycotina</taxon>
        <taxon>Dothideomycetes</taxon>
        <taxon>Dothideomycetidae</taxon>
        <taxon>Mycosphaerellales</taxon>
        <taxon>Teratosphaeriaceae</taxon>
        <taxon>Acrodontium</taxon>
    </lineage>
</organism>
<evidence type="ECO:0000256" key="1">
    <source>
        <dbReference type="ARBA" id="ARBA00010609"/>
    </source>
</evidence>
<dbReference type="GO" id="GO:0016491">
    <property type="term" value="F:oxidoreductase activity"/>
    <property type="evidence" value="ECO:0007669"/>
    <property type="project" value="UniProtKB-KW"/>
</dbReference>
<dbReference type="InterPro" id="IPR011707">
    <property type="entry name" value="Cu-oxidase-like_N"/>
</dbReference>
<evidence type="ECO:0000259" key="7">
    <source>
        <dbReference type="Pfam" id="PF07731"/>
    </source>
</evidence>
<dbReference type="PROSITE" id="PS00080">
    <property type="entry name" value="MULTICOPPER_OXIDASE2"/>
    <property type="match status" value="1"/>
</dbReference>
<evidence type="ECO:0000313" key="9">
    <source>
        <dbReference type="EMBL" id="WPG98304.1"/>
    </source>
</evidence>
<keyword evidence="4" id="KW-0186">Copper</keyword>
<feature type="domain" description="Plastocyanin-like" evidence="8">
    <location>
        <begin position="101"/>
        <end position="217"/>
    </location>
</feature>
<dbReference type="EMBL" id="CP138581">
    <property type="protein sequence ID" value="WPG98304.1"/>
    <property type="molecule type" value="Genomic_DNA"/>
</dbReference>
<keyword evidence="5" id="KW-0812">Transmembrane</keyword>
<proteinExistence type="inferred from homology"/>
<dbReference type="InterPro" id="IPR002355">
    <property type="entry name" value="Cu_oxidase_Cu_BS"/>
</dbReference>
<dbReference type="InterPro" id="IPR001117">
    <property type="entry name" value="Cu-oxidase_2nd"/>
</dbReference>
<dbReference type="InterPro" id="IPR008972">
    <property type="entry name" value="Cupredoxin"/>
</dbReference>
<protein>
    <submittedName>
        <fullName evidence="9">Multicopper oxidase</fullName>
    </submittedName>
</protein>
<sequence>MSGPMDCRRGTTKARPWNMLFPTTIIVATAFLIWLIVPLLLSGTTLDLSAVSSPSSEVAQENDDHVADIPTEKNDNDLTIRLNAADHAHRKPQTIKLEWNITKAERRPDGVAKQVYLINNQYPAPLIEARSGDQIFITVNNLIQSDEGVAIHWHGLHVSNDVDGAAGVTQCSITPNHVYTYTLQIPDYQAGTFWYHAHFETQRADGLFGPIVIHQPAEFGKTEADEVNYEEDQVLMIGDWYHRTADVVLASYDTYKNFKIEPVPDSMLLNGKGGYNCSMAVPARPLDCHEIEVPTLRLNSARTRLRIVNTGASTGFSMSLTGYSIHLITVDGNGHVASNSAVEAIGVLYPGERMDLVVEKVGLKEDETARLTVALDHESMHFPNLALKSLQHFPVLSSIPHTSHKKRQPTNGQKLDLVTINGTELTAGVLPTTAEETVLLYANIAYLSRLGNHPKGMINNTYWQPPNNITDLPLLAHDRADWAVKPELFVPNVTEGNWVDLIINNVDDKGHPFHLHGHDFYVLATYHAQRLGEYAAYNPYAAPAGELPGQTKINHKTPVRKDTIYVPSQGFVMVRFKAERLGIWLLHCHVLWHQSVGMGTAIQIGGASQLHEQFGESAKQSCHSDTA</sequence>
<keyword evidence="10" id="KW-1185">Reference proteome</keyword>
<feature type="domain" description="Plastocyanin-like" evidence="7">
    <location>
        <begin position="490"/>
        <end position="602"/>
    </location>
</feature>
<keyword evidence="5" id="KW-1133">Transmembrane helix</keyword>
<evidence type="ECO:0000259" key="8">
    <source>
        <dbReference type="Pfam" id="PF07732"/>
    </source>
</evidence>
<dbReference type="Pfam" id="PF07732">
    <property type="entry name" value="Cu-oxidase_3"/>
    <property type="match status" value="1"/>
</dbReference>
<evidence type="ECO:0000256" key="2">
    <source>
        <dbReference type="ARBA" id="ARBA00022723"/>
    </source>
</evidence>
<feature type="transmembrane region" description="Helical" evidence="5">
    <location>
        <begin position="20"/>
        <end position="41"/>
    </location>
</feature>
<dbReference type="GO" id="GO:0005507">
    <property type="term" value="F:copper ion binding"/>
    <property type="evidence" value="ECO:0007669"/>
    <property type="project" value="InterPro"/>
</dbReference>
<keyword evidence="2" id="KW-0479">Metal-binding</keyword>
<dbReference type="PROSITE" id="PS00079">
    <property type="entry name" value="MULTICOPPER_OXIDASE1"/>
    <property type="match status" value="1"/>
</dbReference>
<feature type="domain" description="Plastocyanin-like" evidence="6">
    <location>
        <begin position="231"/>
        <end position="359"/>
    </location>
</feature>
<evidence type="ECO:0000256" key="5">
    <source>
        <dbReference type="SAM" id="Phobius"/>
    </source>
</evidence>
<evidence type="ECO:0000259" key="6">
    <source>
        <dbReference type="Pfam" id="PF00394"/>
    </source>
</evidence>
<dbReference type="InterPro" id="IPR033138">
    <property type="entry name" value="Cu_oxidase_CS"/>
</dbReference>
<evidence type="ECO:0000256" key="3">
    <source>
        <dbReference type="ARBA" id="ARBA00023002"/>
    </source>
</evidence>
<dbReference type="PANTHER" id="PTHR11709">
    <property type="entry name" value="MULTI-COPPER OXIDASE"/>
    <property type="match status" value="1"/>
</dbReference>
<keyword evidence="3" id="KW-0560">Oxidoreductase</keyword>
<dbReference type="PANTHER" id="PTHR11709:SF414">
    <property type="entry name" value="ADR239WP"/>
    <property type="match status" value="1"/>
</dbReference>
<evidence type="ECO:0000313" key="10">
    <source>
        <dbReference type="Proteomes" id="UP001303373"/>
    </source>
</evidence>
<dbReference type="Pfam" id="PF00394">
    <property type="entry name" value="Cu-oxidase"/>
    <property type="match status" value="1"/>
</dbReference>
<reference evidence="9 10" key="1">
    <citation type="submission" date="2023-11" db="EMBL/GenBank/DDBJ databases">
        <title>An acidophilic fungus is an integral part of prey digestion in a carnivorous sundew plant.</title>
        <authorList>
            <person name="Tsai I.J."/>
        </authorList>
    </citation>
    <scope>NUCLEOTIDE SEQUENCE [LARGE SCALE GENOMIC DNA]</scope>
    <source>
        <strain evidence="9">169a</strain>
    </source>
</reference>
<dbReference type="Proteomes" id="UP001303373">
    <property type="component" value="Chromosome 2"/>
</dbReference>
<keyword evidence="5" id="KW-0472">Membrane</keyword>
<comment type="similarity">
    <text evidence="1">Belongs to the multicopper oxidase family.</text>
</comment>
<gene>
    <name evidence="9" type="ORF">R9X50_00109200</name>
</gene>
<dbReference type="InterPro" id="IPR045087">
    <property type="entry name" value="Cu-oxidase_fam"/>
</dbReference>
<name>A0AAQ3R7T2_9PEZI</name>
<dbReference type="Gene3D" id="2.60.40.420">
    <property type="entry name" value="Cupredoxins - blue copper proteins"/>
    <property type="match status" value="3"/>
</dbReference>
<evidence type="ECO:0000256" key="4">
    <source>
        <dbReference type="ARBA" id="ARBA00023008"/>
    </source>
</evidence>
<accession>A0AAQ3R7T2</accession>
<dbReference type="AlphaFoldDB" id="A0AAQ3R7T2"/>
<dbReference type="SUPFAM" id="SSF49503">
    <property type="entry name" value="Cupredoxins"/>
    <property type="match status" value="3"/>
</dbReference>
<dbReference type="CDD" id="cd04205">
    <property type="entry name" value="CuRO_2_LCC_like"/>
    <property type="match status" value="1"/>
</dbReference>
<dbReference type="InterPro" id="IPR011706">
    <property type="entry name" value="Cu-oxidase_C"/>
</dbReference>